<dbReference type="AlphaFoldDB" id="A0A8I3AAK3"/>
<evidence type="ECO:0000256" key="7">
    <source>
        <dbReference type="ARBA" id="ARBA00023004"/>
    </source>
</evidence>
<keyword evidence="5 9" id="KW-0479">Metal-binding</keyword>
<comment type="cofactor">
    <cofactor evidence="1 9">
        <name>heme</name>
        <dbReference type="ChEBI" id="CHEBI:30413"/>
    </cofactor>
</comment>
<dbReference type="InterPro" id="IPR001128">
    <property type="entry name" value="Cyt_P450"/>
</dbReference>
<sequence length="539" mass="60711">MEWLTVALAQPSAIQLVALVLSAVVTVDVVRRFTRHRIERQGYSLPPGPTPLPLLGSALSVNAQEPWLTYTAWRAKYGDVMYVRLLDIDVIVLNSQSAAIELLEKRSQLYSDRPFIATVEPYGHGADFAFARYGPHWRLCRRIVHQTFRAEAALAFRPMQLRRARQIVINIIDDPSEYPFHFSTFASAVAMSSAYDYEPKPRDDPMVKLINDFLDASFAGLSPEMTVLVKAFPFLLSVPEWIPGLSRVRREANKSYNLGIAAMETPYQWLQKRMEAKEDIVTDTMVFDHTQRMEKFDGSCRAEYEKALKHTSLTIFLGKFSLTQATDGHISPFLAATQTTSGTLMTFALAMVKNPRIWKRAQAEIDAVIGTDRLPEYEDRPSLPYVDAIVRESLRWQPVGPMGIPHAVVSDDIYKGYYIPRGMAMSRDESRYPDPDAFIPERFLDLEGNLNLDSPADFVFGFGRRMCPGRHTADASVWSGIVTMLATLDFNAAKDVNGNDIEFEAKFANGIAHHPVPFPCNITPRAHIARESLEQSLGK</sequence>
<evidence type="ECO:0000256" key="5">
    <source>
        <dbReference type="ARBA" id="ARBA00022723"/>
    </source>
</evidence>
<dbReference type="SUPFAM" id="SSF48264">
    <property type="entry name" value="Cytochrome P450"/>
    <property type="match status" value="1"/>
</dbReference>
<dbReference type="OrthoDB" id="2789670at2759"/>
<dbReference type="PANTHER" id="PTHR46300:SF5">
    <property type="entry name" value="CYTOCHROME P450"/>
    <property type="match status" value="1"/>
</dbReference>
<dbReference type="InterPro" id="IPR050364">
    <property type="entry name" value="Cytochrome_P450_fung"/>
</dbReference>
<dbReference type="Gene3D" id="1.10.630.10">
    <property type="entry name" value="Cytochrome P450"/>
    <property type="match status" value="1"/>
</dbReference>
<keyword evidence="4 9" id="KW-0349">Heme</keyword>
<comment type="caution">
    <text evidence="11">The sequence shown here is derived from an EMBL/GenBank/DDBJ whole genome shotgun (WGS) entry which is preliminary data.</text>
</comment>
<name>A0A8I3AAK3_9AGAM</name>
<dbReference type="PANTHER" id="PTHR46300">
    <property type="entry name" value="P450, PUTATIVE (EUROFUNG)-RELATED-RELATED"/>
    <property type="match status" value="1"/>
</dbReference>
<dbReference type="GO" id="GO:0016705">
    <property type="term" value="F:oxidoreductase activity, acting on paired donors, with incorporation or reduction of molecular oxygen"/>
    <property type="evidence" value="ECO:0007669"/>
    <property type="project" value="InterPro"/>
</dbReference>
<evidence type="ECO:0000256" key="10">
    <source>
        <dbReference type="RuleBase" id="RU000461"/>
    </source>
</evidence>
<reference evidence="11" key="1">
    <citation type="submission" date="2021-03" db="EMBL/GenBank/DDBJ databases">
        <title>Evolutionary innovations through gain and loss of genes in the ectomycorrhizal Boletales.</title>
        <authorList>
            <person name="Wu G."/>
            <person name="Miyauchi S."/>
            <person name="Morin E."/>
            <person name="Yang Z.-L."/>
            <person name="Xu J."/>
            <person name="Martin F.M."/>
        </authorList>
    </citation>
    <scope>NUCLEOTIDE SEQUENCE</scope>
    <source>
        <strain evidence="11">BR01</strain>
    </source>
</reference>
<evidence type="ECO:0000256" key="9">
    <source>
        <dbReference type="PIRSR" id="PIRSR602401-1"/>
    </source>
</evidence>
<dbReference type="GO" id="GO:0020037">
    <property type="term" value="F:heme binding"/>
    <property type="evidence" value="ECO:0007669"/>
    <property type="project" value="InterPro"/>
</dbReference>
<proteinExistence type="inferred from homology"/>
<evidence type="ECO:0000256" key="2">
    <source>
        <dbReference type="ARBA" id="ARBA00005179"/>
    </source>
</evidence>
<dbReference type="InterPro" id="IPR036396">
    <property type="entry name" value="Cyt_P450_sf"/>
</dbReference>
<dbReference type="GO" id="GO:0005506">
    <property type="term" value="F:iron ion binding"/>
    <property type="evidence" value="ECO:0007669"/>
    <property type="project" value="InterPro"/>
</dbReference>
<dbReference type="PRINTS" id="PR00385">
    <property type="entry name" value="P450"/>
</dbReference>
<keyword evidence="12" id="KW-1185">Reference proteome</keyword>
<evidence type="ECO:0000256" key="4">
    <source>
        <dbReference type="ARBA" id="ARBA00022617"/>
    </source>
</evidence>
<evidence type="ECO:0000256" key="6">
    <source>
        <dbReference type="ARBA" id="ARBA00023002"/>
    </source>
</evidence>
<dbReference type="PRINTS" id="PR00463">
    <property type="entry name" value="EP450I"/>
</dbReference>
<evidence type="ECO:0000256" key="8">
    <source>
        <dbReference type="ARBA" id="ARBA00023033"/>
    </source>
</evidence>
<gene>
    <name evidence="11" type="ORF">JVT61DRAFT_2673</name>
</gene>
<evidence type="ECO:0000313" key="12">
    <source>
        <dbReference type="Proteomes" id="UP000683000"/>
    </source>
</evidence>
<dbReference type="InterPro" id="IPR002401">
    <property type="entry name" value="Cyt_P450_E_grp-I"/>
</dbReference>
<evidence type="ECO:0000256" key="1">
    <source>
        <dbReference type="ARBA" id="ARBA00001971"/>
    </source>
</evidence>
<dbReference type="InterPro" id="IPR017972">
    <property type="entry name" value="Cyt_P450_CS"/>
</dbReference>
<dbReference type="Pfam" id="PF00067">
    <property type="entry name" value="p450"/>
    <property type="match status" value="1"/>
</dbReference>
<feature type="binding site" description="axial binding residue" evidence="9">
    <location>
        <position position="467"/>
    </location>
    <ligand>
        <name>heme</name>
        <dbReference type="ChEBI" id="CHEBI:30413"/>
    </ligand>
    <ligandPart>
        <name>Fe</name>
        <dbReference type="ChEBI" id="CHEBI:18248"/>
    </ligandPart>
</feature>
<dbReference type="GO" id="GO:0004497">
    <property type="term" value="F:monooxygenase activity"/>
    <property type="evidence" value="ECO:0007669"/>
    <property type="project" value="UniProtKB-KW"/>
</dbReference>
<accession>A0A8I3AAK3</accession>
<comment type="similarity">
    <text evidence="3 10">Belongs to the cytochrome P450 family.</text>
</comment>
<dbReference type="Proteomes" id="UP000683000">
    <property type="component" value="Unassembled WGS sequence"/>
</dbReference>
<keyword evidence="6 10" id="KW-0560">Oxidoreductase</keyword>
<evidence type="ECO:0000256" key="3">
    <source>
        <dbReference type="ARBA" id="ARBA00010617"/>
    </source>
</evidence>
<dbReference type="PROSITE" id="PS00086">
    <property type="entry name" value="CYTOCHROME_P450"/>
    <property type="match status" value="1"/>
</dbReference>
<organism evidence="11 12">
    <name type="scientific">Boletus reticuloceps</name>
    <dbReference type="NCBI Taxonomy" id="495285"/>
    <lineage>
        <taxon>Eukaryota</taxon>
        <taxon>Fungi</taxon>
        <taxon>Dikarya</taxon>
        <taxon>Basidiomycota</taxon>
        <taxon>Agaricomycotina</taxon>
        <taxon>Agaricomycetes</taxon>
        <taxon>Agaricomycetidae</taxon>
        <taxon>Boletales</taxon>
        <taxon>Boletineae</taxon>
        <taxon>Boletaceae</taxon>
        <taxon>Boletoideae</taxon>
        <taxon>Boletus</taxon>
    </lineage>
</organism>
<keyword evidence="8 10" id="KW-0503">Monooxygenase</keyword>
<evidence type="ECO:0000313" key="11">
    <source>
        <dbReference type="EMBL" id="KAG6375816.1"/>
    </source>
</evidence>
<dbReference type="EMBL" id="JAGFBS010000013">
    <property type="protein sequence ID" value="KAG6375816.1"/>
    <property type="molecule type" value="Genomic_DNA"/>
</dbReference>
<protein>
    <submittedName>
        <fullName evidence="11">Cytochrome P450</fullName>
    </submittedName>
</protein>
<comment type="pathway">
    <text evidence="2">Secondary metabolite biosynthesis.</text>
</comment>
<keyword evidence="7 9" id="KW-0408">Iron</keyword>
<dbReference type="CDD" id="cd11065">
    <property type="entry name" value="CYP64-like"/>
    <property type="match status" value="1"/>
</dbReference>